<organism evidence="11 12">
    <name type="scientific">Vibrio casei</name>
    <dbReference type="NCBI Taxonomy" id="673372"/>
    <lineage>
        <taxon>Bacteria</taxon>
        <taxon>Pseudomonadati</taxon>
        <taxon>Pseudomonadota</taxon>
        <taxon>Gammaproteobacteria</taxon>
        <taxon>Vibrionales</taxon>
        <taxon>Vibrionaceae</taxon>
        <taxon>Vibrio</taxon>
    </lineage>
</organism>
<keyword evidence="4" id="KW-0479">Metal-binding</keyword>
<keyword evidence="9" id="KW-1133">Transmembrane helix</keyword>
<evidence type="ECO:0000256" key="8">
    <source>
        <dbReference type="ARBA" id="ARBA00023204"/>
    </source>
</evidence>
<evidence type="ECO:0000313" key="11">
    <source>
        <dbReference type="EMBL" id="RCS70263.1"/>
    </source>
</evidence>
<keyword evidence="6" id="KW-0378">Hydrolase</keyword>
<proteinExistence type="predicted"/>
<dbReference type="AlphaFoldDB" id="A0A368LIR1"/>
<dbReference type="OrthoDB" id="395856at2"/>
<keyword evidence="7" id="KW-0460">Magnesium</keyword>
<evidence type="ECO:0000256" key="6">
    <source>
        <dbReference type="ARBA" id="ARBA00022801"/>
    </source>
</evidence>
<feature type="domain" description="Endonuclease/exonuclease/phosphatase" evidence="10">
    <location>
        <begin position="52"/>
        <end position="309"/>
    </location>
</feature>
<dbReference type="GeneID" id="303189736"/>
<dbReference type="Pfam" id="PF03372">
    <property type="entry name" value="Exo_endo_phos"/>
    <property type="match status" value="1"/>
</dbReference>
<dbReference type="InterPro" id="IPR005135">
    <property type="entry name" value="Endo/exonuclease/phosphatase"/>
</dbReference>
<comment type="cofactor">
    <cofactor evidence="1">
        <name>Mn(2+)</name>
        <dbReference type="ChEBI" id="CHEBI:29035"/>
    </cofactor>
</comment>
<name>A0A368LIR1_9VIBR</name>
<evidence type="ECO:0000256" key="9">
    <source>
        <dbReference type="SAM" id="Phobius"/>
    </source>
</evidence>
<keyword evidence="8" id="KW-0234">DNA repair</keyword>
<dbReference type="RefSeq" id="WP_086958581.1">
    <property type="nucleotide sequence ID" value="NZ_AP018681.1"/>
</dbReference>
<dbReference type="GO" id="GO:0004527">
    <property type="term" value="F:exonuclease activity"/>
    <property type="evidence" value="ECO:0007669"/>
    <property type="project" value="UniProtKB-KW"/>
</dbReference>
<gene>
    <name evidence="11" type="ORF">CIK83_12470</name>
</gene>
<dbReference type="PANTHER" id="PTHR15822">
    <property type="entry name" value="TRAF AND TNF RECEPTOR-ASSOCIATED PROTEIN"/>
    <property type="match status" value="1"/>
</dbReference>
<comment type="cofactor">
    <cofactor evidence="2">
        <name>Mg(2+)</name>
        <dbReference type="ChEBI" id="CHEBI:18420"/>
    </cofactor>
</comment>
<keyword evidence="3" id="KW-0540">Nuclease</keyword>
<keyword evidence="5" id="KW-0227">DNA damage</keyword>
<accession>A0A368LIR1</accession>
<keyword evidence="9" id="KW-0812">Transmembrane</keyword>
<dbReference type="SUPFAM" id="SSF56219">
    <property type="entry name" value="DNase I-like"/>
    <property type="match status" value="1"/>
</dbReference>
<dbReference type="Proteomes" id="UP000252479">
    <property type="component" value="Unassembled WGS sequence"/>
</dbReference>
<evidence type="ECO:0000256" key="1">
    <source>
        <dbReference type="ARBA" id="ARBA00001936"/>
    </source>
</evidence>
<evidence type="ECO:0000256" key="4">
    <source>
        <dbReference type="ARBA" id="ARBA00022723"/>
    </source>
</evidence>
<dbReference type="GO" id="GO:0046872">
    <property type="term" value="F:metal ion binding"/>
    <property type="evidence" value="ECO:0007669"/>
    <property type="project" value="UniProtKB-KW"/>
</dbReference>
<comment type="caution">
    <text evidence="11">The sequence shown here is derived from an EMBL/GenBank/DDBJ whole genome shotgun (WGS) entry which is preliminary data.</text>
</comment>
<keyword evidence="9" id="KW-0472">Membrane</keyword>
<sequence length="319" mass="36598">MSKKLNIKCLLFNQRLAQNTSYYTFAYHITFALLLTLLTVPQSLANSLKVSTWNLEWLTTQPVSSISESRRNSQDFTLLANKFQQINPDVLAFQEVDSKAAIQKVVGPFYRVYLSDRSLFRYKGQQFSNINQYTGFAISSQFTVTDPRDIELTKNSKLRFASYVILNQIGEPDVHLLSVHLKQGCIGKKSKKSACAQVLQQGKVLNQWMAKRLKNNDAFIVMGDFNHNLSFHSDWLWRTLNKGIEKQIELITKTTPTLCQVESKLDPTALYRYPQLIDHIIISKPSLGKEAKQILFTREESLYHNLSDHCPVVSDVDIR</sequence>
<evidence type="ECO:0000259" key="10">
    <source>
        <dbReference type="Pfam" id="PF03372"/>
    </source>
</evidence>
<dbReference type="PANTHER" id="PTHR15822:SF4">
    <property type="entry name" value="TYROSYL-DNA PHOSPHODIESTERASE 2"/>
    <property type="match status" value="1"/>
</dbReference>
<evidence type="ECO:0000256" key="2">
    <source>
        <dbReference type="ARBA" id="ARBA00001946"/>
    </source>
</evidence>
<keyword evidence="12" id="KW-1185">Reference proteome</keyword>
<keyword evidence="11" id="KW-0269">Exonuclease</keyword>
<keyword evidence="11" id="KW-0255">Endonuclease</keyword>
<reference evidence="11 12" key="1">
    <citation type="journal article" date="2017" name="Elife">
        <title>Extensive horizontal gene transfer in cheese-associated bacteria.</title>
        <authorList>
            <person name="Bonham K.S."/>
            <person name="Wolfe B.E."/>
            <person name="Dutton R.J."/>
        </authorList>
    </citation>
    <scope>NUCLEOTIDE SEQUENCE [LARGE SCALE GENOMIC DNA]</scope>
    <source>
        <strain evidence="11 12">JB196</strain>
    </source>
</reference>
<protein>
    <submittedName>
        <fullName evidence="11">Endonuclease/exonuclease/phosphatase family protein</fullName>
    </submittedName>
</protein>
<feature type="transmembrane region" description="Helical" evidence="9">
    <location>
        <begin position="21"/>
        <end position="40"/>
    </location>
</feature>
<dbReference type="GO" id="GO:0006281">
    <property type="term" value="P:DNA repair"/>
    <property type="evidence" value="ECO:0007669"/>
    <property type="project" value="UniProtKB-KW"/>
</dbReference>
<dbReference type="InterPro" id="IPR036691">
    <property type="entry name" value="Endo/exonu/phosph_ase_sf"/>
</dbReference>
<evidence type="ECO:0000256" key="5">
    <source>
        <dbReference type="ARBA" id="ARBA00022763"/>
    </source>
</evidence>
<evidence type="ECO:0000256" key="3">
    <source>
        <dbReference type="ARBA" id="ARBA00022722"/>
    </source>
</evidence>
<dbReference type="InterPro" id="IPR051547">
    <property type="entry name" value="TDP2-like"/>
</dbReference>
<evidence type="ECO:0000256" key="7">
    <source>
        <dbReference type="ARBA" id="ARBA00022842"/>
    </source>
</evidence>
<dbReference type="GO" id="GO:0004519">
    <property type="term" value="F:endonuclease activity"/>
    <property type="evidence" value="ECO:0007669"/>
    <property type="project" value="UniProtKB-KW"/>
</dbReference>
<dbReference type="EMBL" id="QPGL01000002">
    <property type="protein sequence ID" value="RCS70263.1"/>
    <property type="molecule type" value="Genomic_DNA"/>
</dbReference>
<evidence type="ECO:0000313" key="12">
    <source>
        <dbReference type="Proteomes" id="UP000252479"/>
    </source>
</evidence>
<dbReference type="Gene3D" id="3.60.10.10">
    <property type="entry name" value="Endonuclease/exonuclease/phosphatase"/>
    <property type="match status" value="1"/>
</dbReference>